<feature type="transmembrane region" description="Helical" evidence="1">
    <location>
        <begin position="44"/>
        <end position="62"/>
    </location>
</feature>
<keyword evidence="1" id="KW-0812">Transmembrane</keyword>
<comment type="caution">
    <text evidence="3">The sequence shown here is derived from an EMBL/GenBank/DDBJ whole genome shotgun (WGS) entry which is preliminary data.</text>
</comment>
<feature type="transmembrane region" description="Helical" evidence="1">
    <location>
        <begin position="160"/>
        <end position="182"/>
    </location>
</feature>
<evidence type="ECO:0000256" key="1">
    <source>
        <dbReference type="SAM" id="Phobius"/>
    </source>
</evidence>
<dbReference type="EMBL" id="JBGNYA010000001">
    <property type="protein sequence ID" value="MFA1611236.1"/>
    <property type="molecule type" value="Genomic_DNA"/>
</dbReference>
<keyword evidence="4" id="KW-1185">Reference proteome</keyword>
<keyword evidence="1" id="KW-0472">Membrane</keyword>
<dbReference type="AlphaFoldDB" id="A0ABD5MIU1"/>
<reference evidence="3 4" key="1">
    <citation type="submission" date="2024-08" db="EMBL/GenBank/DDBJ databases">
        <title>Halobellus sp. MBLA0158 whole genome sequence.</title>
        <authorList>
            <person name="Hwang C.Y."/>
            <person name="Cho E.-S."/>
            <person name="Seo M.-J."/>
        </authorList>
    </citation>
    <scope>NUCLEOTIDE SEQUENCE [LARGE SCALE GENOMIC DNA]</scope>
    <source>
        <strain evidence="3 4">MBLA0158</strain>
    </source>
</reference>
<feature type="domain" description="DUF1468" evidence="2">
    <location>
        <begin position="22"/>
        <end position="181"/>
    </location>
</feature>
<proteinExistence type="predicted"/>
<evidence type="ECO:0000313" key="4">
    <source>
        <dbReference type="Proteomes" id="UP001570511"/>
    </source>
</evidence>
<accession>A0ABD5MIU1</accession>
<sequence>MGKSDSLSRASSRVNSEQVMLMIMLLVAGYMFIGSYDFSWAAAFFPRFMAAMTIIGASLLLFRNYLPGFLQQYVTTSVSIVNEDVRAESTEEIAEEAAQRAKAEQAEAEPSEDLLWGSNPGLITVLLMAGYILASFLVGMLWMTPVFVFAYLVWFRVRLSYAAILSAVSFVLAYTFMTVLLLDIDGGILFEGGLL</sequence>
<feature type="transmembrane region" description="Helical" evidence="1">
    <location>
        <begin position="20"/>
        <end position="38"/>
    </location>
</feature>
<feature type="transmembrane region" description="Helical" evidence="1">
    <location>
        <begin position="125"/>
        <end position="154"/>
    </location>
</feature>
<gene>
    <name evidence="3" type="ORF">OS889_09485</name>
</gene>
<evidence type="ECO:0000259" key="2">
    <source>
        <dbReference type="Pfam" id="PF07331"/>
    </source>
</evidence>
<evidence type="ECO:0000313" key="3">
    <source>
        <dbReference type="EMBL" id="MFA1611236.1"/>
    </source>
</evidence>
<dbReference type="Proteomes" id="UP001570511">
    <property type="component" value="Unassembled WGS sequence"/>
</dbReference>
<dbReference type="InterPro" id="IPR009936">
    <property type="entry name" value="DUF1468"/>
</dbReference>
<dbReference type="Pfam" id="PF07331">
    <property type="entry name" value="TctB"/>
    <property type="match status" value="1"/>
</dbReference>
<dbReference type="RefSeq" id="WP_372389383.1">
    <property type="nucleotide sequence ID" value="NZ_JBGNYA010000001.1"/>
</dbReference>
<protein>
    <submittedName>
        <fullName evidence="3">Tripartite tricarboxylate transporter TctB family protein</fullName>
    </submittedName>
</protein>
<organism evidence="3 4">
    <name type="scientific">Halobellus rubicundus</name>
    <dbReference type="NCBI Taxonomy" id="2996466"/>
    <lineage>
        <taxon>Archaea</taxon>
        <taxon>Methanobacteriati</taxon>
        <taxon>Methanobacteriota</taxon>
        <taxon>Stenosarchaea group</taxon>
        <taxon>Halobacteria</taxon>
        <taxon>Halobacteriales</taxon>
        <taxon>Haloferacaceae</taxon>
        <taxon>Halobellus</taxon>
    </lineage>
</organism>
<name>A0ABD5MIU1_9EURY</name>
<keyword evidence="1" id="KW-1133">Transmembrane helix</keyword>